<dbReference type="GO" id="GO:0008654">
    <property type="term" value="P:phospholipid biosynthetic process"/>
    <property type="evidence" value="ECO:0007669"/>
    <property type="project" value="UniProtKB-KW"/>
</dbReference>
<feature type="transmembrane region" description="Helical" evidence="14">
    <location>
        <begin position="523"/>
        <end position="541"/>
    </location>
</feature>
<evidence type="ECO:0000313" key="17">
    <source>
        <dbReference type="Proteomes" id="UP000030693"/>
    </source>
</evidence>
<dbReference type="GeneID" id="20527151"/>
<evidence type="ECO:0000256" key="4">
    <source>
        <dbReference type="ARBA" id="ARBA00022516"/>
    </source>
</evidence>
<evidence type="ECO:0000256" key="11">
    <source>
        <dbReference type="ARBA" id="ARBA00023264"/>
    </source>
</evidence>
<dbReference type="Pfam" id="PF01553">
    <property type="entry name" value="Acyltransferase"/>
    <property type="match status" value="1"/>
</dbReference>
<dbReference type="eggNOG" id="KOG2898">
    <property type="taxonomic scope" value="Eukaryota"/>
</dbReference>
<dbReference type="GO" id="GO:0004366">
    <property type="term" value="F:glycerol-3-phosphate O-acyltransferase activity"/>
    <property type="evidence" value="ECO:0007669"/>
    <property type="project" value="TreeGrafter"/>
</dbReference>
<keyword evidence="17" id="KW-1185">Reference proteome</keyword>
<comment type="pathway">
    <text evidence="2">Lipid metabolism.</text>
</comment>
<organism evidence="16">
    <name type="scientific">Fonticula alba</name>
    <name type="common">Slime mold</name>
    <dbReference type="NCBI Taxonomy" id="691883"/>
    <lineage>
        <taxon>Eukaryota</taxon>
        <taxon>Rotosphaerida</taxon>
        <taxon>Fonticulaceae</taxon>
        <taxon>Fonticula</taxon>
    </lineage>
</organism>
<comment type="subcellular location">
    <subcellularLocation>
        <location evidence="1">Membrane</location>
    </subcellularLocation>
</comment>
<keyword evidence="10" id="KW-0594">Phospholipid biosynthesis</keyword>
<protein>
    <recommendedName>
        <fullName evidence="15">Phospholipid/glycerol acyltransferase domain-containing protein</fullName>
    </recommendedName>
</protein>
<evidence type="ECO:0000313" key="16">
    <source>
        <dbReference type="EMBL" id="KCV71480.1"/>
    </source>
</evidence>
<evidence type="ECO:0000256" key="9">
    <source>
        <dbReference type="ARBA" id="ARBA00023136"/>
    </source>
</evidence>
<dbReference type="STRING" id="691883.A0A058ZAN6"/>
<evidence type="ECO:0000256" key="8">
    <source>
        <dbReference type="ARBA" id="ARBA00023098"/>
    </source>
</evidence>
<evidence type="ECO:0000259" key="15">
    <source>
        <dbReference type="SMART" id="SM00563"/>
    </source>
</evidence>
<feature type="region of interest" description="Disordered" evidence="13">
    <location>
        <begin position="842"/>
        <end position="891"/>
    </location>
</feature>
<dbReference type="AlphaFoldDB" id="A0A058ZAN6"/>
<evidence type="ECO:0000256" key="5">
    <source>
        <dbReference type="ARBA" id="ARBA00022679"/>
    </source>
</evidence>
<accession>A0A058ZAN6</accession>
<keyword evidence="5" id="KW-0808">Transferase</keyword>
<feature type="compositionally biased region" description="Polar residues" evidence="13">
    <location>
        <begin position="866"/>
        <end position="882"/>
    </location>
</feature>
<dbReference type="InterPro" id="IPR002123">
    <property type="entry name" value="Plipid/glycerol_acylTrfase"/>
</dbReference>
<feature type="compositionally biased region" description="Low complexity" evidence="13">
    <location>
        <begin position="67"/>
        <end position="77"/>
    </location>
</feature>
<name>A0A058ZAN6_FONAL</name>
<feature type="region of interest" description="Disordered" evidence="13">
    <location>
        <begin position="118"/>
        <end position="259"/>
    </location>
</feature>
<gene>
    <name evidence="16" type="ORF">H696_02426</name>
</gene>
<dbReference type="RefSeq" id="XP_009494603.1">
    <property type="nucleotide sequence ID" value="XM_009496328.1"/>
</dbReference>
<feature type="region of interest" description="Disordered" evidence="13">
    <location>
        <begin position="1"/>
        <end position="104"/>
    </location>
</feature>
<feature type="compositionally biased region" description="Low complexity" evidence="13">
    <location>
        <begin position="196"/>
        <end position="209"/>
    </location>
</feature>
<reference evidence="16" key="1">
    <citation type="submission" date="2013-04" db="EMBL/GenBank/DDBJ databases">
        <title>The Genome Sequence of Fonticula alba ATCC 38817.</title>
        <authorList>
            <consortium name="The Broad Institute Genomics Platform"/>
            <person name="Russ C."/>
            <person name="Cuomo C."/>
            <person name="Burger G."/>
            <person name="Gray M.W."/>
            <person name="Holland P.W.H."/>
            <person name="King N."/>
            <person name="Lang F.B.F."/>
            <person name="Roger A.J."/>
            <person name="Ruiz-Trillo I."/>
            <person name="Brown M."/>
            <person name="Walker B."/>
            <person name="Young S."/>
            <person name="Zeng Q."/>
            <person name="Gargeya S."/>
            <person name="Fitzgerald M."/>
            <person name="Haas B."/>
            <person name="Abouelleil A."/>
            <person name="Allen A.W."/>
            <person name="Alvarado L."/>
            <person name="Arachchi H.M."/>
            <person name="Berlin A.M."/>
            <person name="Chapman S.B."/>
            <person name="Gainer-Dewar J."/>
            <person name="Goldberg J."/>
            <person name="Griggs A."/>
            <person name="Gujja S."/>
            <person name="Hansen M."/>
            <person name="Howarth C."/>
            <person name="Imamovic A."/>
            <person name="Ireland A."/>
            <person name="Larimer J."/>
            <person name="McCowan C."/>
            <person name="Murphy C."/>
            <person name="Pearson M."/>
            <person name="Poon T.W."/>
            <person name="Priest M."/>
            <person name="Roberts A."/>
            <person name="Saif S."/>
            <person name="Shea T."/>
            <person name="Sisk P."/>
            <person name="Sykes S."/>
            <person name="Wortman J."/>
            <person name="Nusbaum C."/>
            <person name="Birren B."/>
        </authorList>
    </citation>
    <scope>NUCLEOTIDE SEQUENCE [LARGE SCALE GENOMIC DNA]</scope>
    <source>
        <strain evidence="16">ATCC 38817</strain>
    </source>
</reference>
<evidence type="ECO:0000256" key="7">
    <source>
        <dbReference type="ARBA" id="ARBA00022989"/>
    </source>
</evidence>
<dbReference type="InterPro" id="IPR045252">
    <property type="entry name" value="LPCAT1-like"/>
</dbReference>
<keyword evidence="4" id="KW-0444">Lipid biosynthesis</keyword>
<feature type="compositionally biased region" description="Polar residues" evidence="13">
    <location>
        <begin position="175"/>
        <end position="188"/>
    </location>
</feature>
<evidence type="ECO:0000256" key="2">
    <source>
        <dbReference type="ARBA" id="ARBA00005189"/>
    </source>
</evidence>
<feature type="compositionally biased region" description="Low complexity" evidence="13">
    <location>
        <begin position="240"/>
        <end position="256"/>
    </location>
</feature>
<keyword evidence="9 14" id="KW-0472">Membrane</keyword>
<evidence type="ECO:0000256" key="6">
    <source>
        <dbReference type="ARBA" id="ARBA00022692"/>
    </source>
</evidence>
<dbReference type="GO" id="GO:0016020">
    <property type="term" value="C:membrane"/>
    <property type="evidence" value="ECO:0007669"/>
    <property type="project" value="UniProtKB-SubCell"/>
</dbReference>
<keyword evidence="6 14" id="KW-0812">Transmembrane</keyword>
<evidence type="ECO:0000256" key="3">
    <source>
        <dbReference type="ARBA" id="ARBA00008655"/>
    </source>
</evidence>
<evidence type="ECO:0000256" key="13">
    <source>
        <dbReference type="SAM" id="MobiDB-lite"/>
    </source>
</evidence>
<dbReference type="GO" id="GO:0005783">
    <property type="term" value="C:endoplasmic reticulum"/>
    <property type="evidence" value="ECO:0007669"/>
    <property type="project" value="TreeGrafter"/>
</dbReference>
<dbReference type="PANTHER" id="PTHR23063">
    <property type="entry name" value="PHOSPHOLIPID ACYLTRANSFERASE"/>
    <property type="match status" value="1"/>
</dbReference>
<keyword evidence="7 14" id="KW-1133">Transmembrane helix</keyword>
<dbReference type="SMART" id="SM00563">
    <property type="entry name" value="PlsC"/>
    <property type="match status" value="1"/>
</dbReference>
<proteinExistence type="inferred from homology"/>
<dbReference type="EMBL" id="KB932203">
    <property type="protein sequence ID" value="KCV71480.1"/>
    <property type="molecule type" value="Genomic_DNA"/>
</dbReference>
<keyword evidence="11" id="KW-1208">Phospholipid metabolism</keyword>
<feature type="compositionally biased region" description="Polar residues" evidence="13">
    <location>
        <begin position="90"/>
        <end position="104"/>
    </location>
</feature>
<dbReference type="CDD" id="cd07991">
    <property type="entry name" value="LPLAT_LPCAT1-like"/>
    <property type="match status" value="1"/>
</dbReference>
<feature type="compositionally biased region" description="Low complexity" evidence="13">
    <location>
        <begin position="369"/>
        <end position="378"/>
    </location>
</feature>
<keyword evidence="8" id="KW-0443">Lipid metabolism</keyword>
<feature type="compositionally biased region" description="Acidic residues" evidence="13">
    <location>
        <begin position="142"/>
        <end position="156"/>
    </location>
</feature>
<dbReference type="GO" id="GO:0019432">
    <property type="term" value="P:triglyceride biosynthetic process"/>
    <property type="evidence" value="ECO:0007669"/>
    <property type="project" value="TreeGrafter"/>
</dbReference>
<dbReference type="OrthoDB" id="10051137at2759"/>
<evidence type="ECO:0000256" key="12">
    <source>
        <dbReference type="ARBA" id="ARBA00023315"/>
    </source>
</evidence>
<comment type="similarity">
    <text evidence="3">Belongs to the 1-acyl-sn-glycerol-3-phosphate acyltransferase family.</text>
</comment>
<keyword evidence="12" id="KW-0012">Acyltransferase</keyword>
<feature type="transmembrane region" description="Helical" evidence="14">
    <location>
        <begin position="547"/>
        <end position="568"/>
    </location>
</feature>
<feature type="domain" description="Phospholipid/glycerol acyltransferase" evidence="15">
    <location>
        <begin position="611"/>
        <end position="722"/>
    </location>
</feature>
<dbReference type="SUPFAM" id="SSF69593">
    <property type="entry name" value="Glycerol-3-phosphate (1)-acyltransferase"/>
    <property type="match status" value="1"/>
</dbReference>
<evidence type="ECO:0000256" key="1">
    <source>
        <dbReference type="ARBA" id="ARBA00004370"/>
    </source>
</evidence>
<dbReference type="Proteomes" id="UP000030693">
    <property type="component" value="Unassembled WGS sequence"/>
</dbReference>
<feature type="compositionally biased region" description="Polar residues" evidence="13">
    <location>
        <begin position="397"/>
        <end position="417"/>
    </location>
</feature>
<dbReference type="PANTHER" id="PTHR23063:SF2">
    <property type="entry name" value="GLYCEROL-3-PHOSPHATE ACYLTRANSFERASE 4, ISOFORM D-RELATED"/>
    <property type="match status" value="1"/>
</dbReference>
<feature type="region of interest" description="Disordered" evidence="13">
    <location>
        <begin position="366"/>
        <end position="417"/>
    </location>
</feature>
<evidence type="ECO:0000256" key="10">
    <source>
        <dbReference type="ARBA" id="ARBA00023209"/>
    </source>
</evidence>
<sequence length="891" mass="95300">MTSIDGDSSFEEVNHSDDSDAPPSPASPPLAAIMTGQEHDPLSSPSDGTHADDEAPNATPSQPPSSAPSSDGDPSLAVADAPAAGPPSLTVETTPLPVSSNSGVISALSPTSLLKEALSPRPDAVGSPRSAGQVTIWSINAMDDDDETGNAGEESDDSLKALATGDIEGTPDDASPSSLEGSNDTSPAVGSHADADSASAAAAAPATTGSRGGASATGGSSRPTRPAGGPSGSPKRSADGRGTASSGAGSVSTSRESIARLPSNSHSFVNLASLAAQQPQHHFPHAHQTVQFQQAHQHTFHQTANSHLAPLAPLQNAHRSMSHSSALSGLASPIPSASGLSLGTGVGPAGPLNAQGTSRALAMEPDARAPPAADVAAPTRSLAPSPAGMRGPMNPDTGATTGGTHNSGNPNPHTKTPLSQLNLAKVTKLFGESTPGGGPHRSLSRRMATESTSWAIGDVDEDNVQLKFDQMFLDDILRTIQTESRSGLHFLDFSTLMREGCSSLINDSFTRCFVPQKARRWNWNIYLFIMYCLGVVLRYVVLFPLRVLTLISAFVLFFLLRGITGLIFQNSPRRRIQWQRRSLQTLSYIFSMALSAVIKYHGTPPTRRPNQVYVANHTSLIDVVVLNVDQIYSMLGQRHVGFVGWLQDSVLAGTDCLWFNRMEAKDRKMVSEKIREHTHDINRSPLLIFPEGTCVNNKHIVMFKRGAFELDADVCPIAIKYNKDFADAFWNSKKESFLGYLFKLMTSWALVVDVYYLEPQTRHPEESVTMFADRVKKLIARCAGLVPVPWDGYLKYYRPRASFMQYRQNAVSKLLRLRLDLHENLNIEEPPSDGNILDFQTDSGELEALGDEHNSGSLGPSDEADQSTSETARSSDAQTFATTAAPRKTPS</sequence>
<evidence type="ECO:0000256" key="14">
    <source>
        <dbReference type="SAM" id="Phobius"/>
    </source>
</evidence>